<dbReference type="RefSeq" id="WP_015104049.1">
    <property type="nucleotide sequence ID" value="NC_019673.1"/>
</dbReference>
<name>K0KBB9_SACES</name>
<dbReference type="GO" id="GO:0016747">
    <property type="term" value="F:acyltransferase activity, transferring groups other than amino-acyl groups"/>
    <property type="evidence" value="ECO:0007669"/>
    <property type="project" value="InterPro"/>
</dbReference>
<reference evidence="2 3" key="1">
    <citation type="journal article" date="2012" name="BMC Genomics">
        <title>Complete genome sequence of Saccharothrix espanaensis DSM 44229T and comparison to the other completely sequenced Pseudonocardiaceae.</title>
        <authorList>
            <person name="Strobel T."/>
            <person name="Al-Dilaimi A."/>
            <person name="Blom J."/>
            <person name="Gessner A."/>
            <person name="Kalinowski J."/>
            <person name="Luzhetska M."/>
            <person name="Puhler A."/>
            <person name="Szczepanowski R."/>
            <person name="Bechthold A."/>
            <person name="Ruckert C."/>
        </authorList>
    </citation>
    <scope>NUCLEOTIDE SEQUENCE [LARGE SCALE GENOMIC DNA]</scope>
    <source>
        <strain evidence="3">ATCC 51144 / DSM 44229 / JCM 9112 / NBRC 15066 / NRRL 15764</strain>
    </source>
</reference>
<feature type="domain" description="N-acetyltransferase" evidence="1">
    <location>
        <begin position="2"/>
        <end position="170"/>
    </location>
</feature>
<dbReference type="Gene3D" id="3.40.630.30">
    <property type="match status" value="1"/>
</dbReference>
<dbReference type="InterPro" id="IPR000182">
    <property type="entry name" value="GNAT_dom"/>
</dbReference>
<dbReference type="OrthoDB" id="4256927at2"/>
<dbReference type="SUPFAM" id="SSF55729">
    <property type="entry name" value="Acyl-CoA N-acyltransferases (Nat)"/>
    <property type="match status" value="1"/>
</dbReference>
<dbReference type="AlphaFoldDB" id="K0KBB9"/>
<dbReference type="Proteomes" id="UP000006281">
    <property type="component" value="Chromosome"/>
</dbReference>
<proteinExistence type="predicted"/>
<organism evidence="2 3">
    <name type="scientific">Saccharothrix espanaensis (strain ATCC 51144 / DSM 44229 / JCM 9112 / NBRC 15066 / NRRL 15764)</name>
    <dbReference type="NCBI Taxonomy" id="1179773"/>
    <lineage>
        <taxon>Bacteria</taxon>
        <taxon>Bacillati</taxon>
        <taxon>Actinomycetota</taxon>
        <taxon>Actinomycetes</taxon>
        <taxon>Pseudonocardiales</taxon>
        <taxon>Pseudonocardiaceae</taxon>
        <taxon>Saccharothrix</taxon>
    </lineage>
</organism>
<dbReference type="EMBL" id="HE804045">
    <property type="protein sequence ID" value="CCH33938.1"/>
    <property type="molecule type" value="Genomic_DNA"/>
</dbReference>
<evidence type="ECO:0000313" key="2">
    <source>
        <dbReference type="EMBL" id="CCH33938.1"/>
    </source>
</evidence>
<accession>K0KBB9</accession>
<sequence>MTRLRVLDRADAGAAVDAVFEGLSAQSRYLRFHAPVPRLTGAMRRQLTDLDGRRRVAVVAESGDRAIGIARLAALGDAGEAGAAGEVGDTVAEIAIAVVDRWQRRGVGSRLIAEIGRLATDLSYTELTGEVLRENLAMLALARRAFPGVRLDRSDVDVVRLSYSLTFTLTHEELVADLRW</sequence>
<dbReference type="STRING" id="1179773.BN6_67010"/>
<dbReference type="HOGENOM" id="CLU_105788_4_1_11"/>
<evidence type="ECO:0000259" key="1">
    <source>
        <dbReference type="PROSITE" id="PS51186"/>
    </source>
</evidence>
<protein>
    <recommendedName>
        <fullName evidence="1">N-acetyltransferase domain-containing protein</fullName>
    </recommendedName>
</protein>
<dbReference type="InterPro" id="IPR016181">
    <property type="entry name" value="Acyl_CoA_acyltransferase"/>
</dbReference>
<dbReference type="eggNOG" id="COG1670">
    <property type="taxonomic scope" value="Bacteria"/>
</dbReference>
<dbReference type="KEGG" id="sesp:BN6_67010"/>
<evidence type="ECO:0000313" key="3">
    <source>
        <dbReference type="Proteomes" id="UP000006281"/>
    </source>
</evidence>
<dbReference type="Pfam" id="PF00583">
    <property type="entry name" value="Acetyltransf_1"/>
    <property type="match status" value="1"/>
</dbReference>
<dbReference type="PROSITE" id="PS51186">
    <property type="entry name" value="GNAT"/>
    <property type="match status" value="1"/>
</dbReference>
<keyword evidence="3" id="KW-1185">Reference proteome</keyword>
<gene>
    <name evidence="2" type="ordered locus">BN6_67010</name>
</gene>
<dbReference type="PATRIC" id="fig|1179773.3.peg.6756"/>